<name>A0A1H6J4H1_MYCRU</name>
<gene>
    <name evidence="2" type="ORF">SAMN04489835_1536</name>
</gene>
<dbReference type="RefSeq" id="WP_083406659.1">
    <property type="nucleotide sequence ID" value="NZ_LT629971.1"/>
</dbReference>
<organism evidence="2 3">
    <name type="scientific">Mycolicibacterium rutilum</name>
    <name type="common">Mycobacterium rutilum</name>
    <dbReference type="NCBI Taxonomy" id="370526"/>
    <lineage>
        <taxon>Bacteria</taxon>
        <taxon>Bacillati</taxon>
        <taxon>Actinomycetota</taxon>
        <taxon>Actinomycetes</taxon>
        <taxon>Mycobacteriales</taxon>
        <taxon>Mycobacteriaceae</taxon>
        <taxon>Mycolicibacterium</taxon>
    </lineage>
</organism>
<keyword evidence="1" id="KW-0732">Signal</keyword>
<evidence type="ECO:0000256" key="1">
    <source>
        <dbReference type="SAM" id="SignalP"/>
    </source>
</evidence>
<proteinExistence type="predicted"/>
<dbReference type="OrthoDB" id="3383849at2"/>
<protein>
    <submittedName>
        <fullName evidence="2">Uncharacterized protein</fullName>
    </submittedName>
</protein>
<keyword evidence="3" id="KW-1185">Reference proteome</keyword>
<sequence>MRAVLVVLAGVLAMCAAPIASAETAVLPERPAGAGVVFTDNPAIVDPHPMRAESFSRVPDDRAIAVHFTTGTPQCHGVHATVAETPDTVTVDLRGGTLPEAVGRACILIAVAGTLDVPLQTPLGARQVLTAF</sequence>
<dbReference type="Proteomes" id="UP000182915">
    <property type="component" value="Chromosome I"/>
</dbReference>
<dbReference type="EMBL" id="LT629971">
    <property type="protein sequence ID" value="SEH56798.1"/>
    <property type="molecule type" value="Genomic_DNA"/>
</dbReference>
<feature type="chain" id="PRO_5009298006" evidence="1">
    <location>
        <begin position="23"/>
        <end position="132"/>
    </location>
</feature>
<accession>A0A1H6J4H1</accession>
<dbReference type="STRING" id="370526.SAMN04489835_1536"/>
<feature type="signal peptide" evidence="1">
    <location>
        <begin position="1"/>
        <end position="22"/>
    </location>
</feature>
<evidence type="ECO:0000313" key="2">
    <source>
        <dbReference type="EMBL" id="SEH56798.1"/>
    </source>
</evidence>
<dbReference type="AlphaFoldDB" id="A0A1H6J4H1"/>
<evidence type="ECO:0000313" key="3">
    <source>
        <dbReference type="Proteomes" id="UP000182915"/>
    </source>
</evidence>
<reference evidence="3" key="1">
    <citation type="submission" date="2016-10" db="EMBL/GenBank/DDBJ databases">
        <authorList>
            <person name="Varghese N."/>
            <person name="Submissions S."/>
        </authorList>
    </citation>
    <scope>NUCLEOTIDE SEQUENCE [LARGE SCALE GENOMIC DNA]</scope>
    <source>
        <strain evidence="3">DSM 45405</strain>
    </source>
</reference>